<evidence type="ECO:0000313" key="1">
    <source>
        <dbReference type="EMBL" id="MDI9261288.1"/>
    </source>
</evidence>
<gene>
    <name evidence="1" type="ORF">QID03_14095</name>
</gene>
<comment type="caution">
    <text evidence="1">The sequence shown here is derived from an EMBL/GenBank/DDBJ whole genome shotgun (WGS) entry which is preliminary data.</text>
</comment>
<accession>A0ABT6Y1T4</accession>
<sequence length="44" mass="4497">MYVASTLVAQAAASGGRTDVYSPAEAVRDAESKVIGCRGLQIPS</sequence>
<protein>
    <submittedName>
        <fullName evidence="1">Uncharacterized protein</fullName>
    </submittedName>
</protein>
<evidence type="ECO:0000313" key="2">
    <source>
        <dbReference type="Proteomes" id="UP001529245"/>
    </source>
</evidence>
<name>A0ABT6Y1T4_ALISE</name>
<keyword evidence="2" id="KW-1185">Reference proteome</keyword>
<reference evidence="1 2" key="1">
    <citation type="submission" date="2023-04" db="EMBL/GenBank/DDBJ databases">
        <title>A. sendaiensis sub sp. chiapanensis a novel subspecie with specific adaptation in bacterial cell wall isolated from an active volcano.</title>
        <authorList>
            <person name="Alvarez Gutierrez P.E."/>
            <person name="Ortiz Cortes L.Y."/>
        </authorList>
    </citation>
    <scope>NUCLEOTIDE SEQUENCE [LARGE SCALE GENOMIC DNA]</scope>
    <source>
        <strain evidence="1 2">PA2</strain>
    </source>
</reference>
<dbReference type="Proteomes" id="UP001529245">
    <property type="component" value="Unassembled WGS sequence"/>
</dbReference>
<organism evidence="1 2">
    <name type="scientific">Alicyclobacillus sendaiensis PA2</name>
    <dbReference type="NCBI Taxonomy" id="3029425"/>
    <lineage>
        <taxon>Bacteria</taxon>
        <taxon>Bacillati</taxon>
        <taxon>Bacillota</taxon>
        <taxon>Bacilli</taxon>
        <taxon>Bacillales</taxon>
        <taxon>Alicyclobacillaceae</taxon>
        <taxon>Alicyclobacillus</taxon>
    </lineage>
</organism>
<dbReference type="RefSeq" id="WP_283204680.1">
    <property type="nucleotide sequence ID" value="NZ_JASGCB010000043.1"/>
</dbReference>
<proteinExistence type="predicted"/>
<dbReference type="EMBL" id="JASGCB010000043">
    <property type="protein sequence ID" value="MDI9261288.1"/>
    <property type="molecule type" value="Genomic_DNA"/>
</dbReference>